<dbReference type="InterPro" id="IPR006121">
    <property type="entry name" value="HMA_dom"/>
</dbReference>
<dbReference type="Proteomes" id="UP000007305">
    <property type="component" value="Chromosome 4"/>
</dbReference>
<evidence type="ECO:0000313" key="5">
    <source>
        <dbReference type="EnsemblPlants" id="Zm00001eb198790_P001"/>
    </source>
</evidence>
<feature type="domain" description="HMA" evidence="4">
    <location>
        <begin position="75"/>
        <end position="138"/>
    </location>
</feature>
<dbReference type="GO" id="GO:0046872">
    <property type="term" value="F:metal ion binding"/>
    <property type="evidence" value="ECO:0007669"/>
    <property type="project" value="UniProtKB-KW"/>
</dbReference>
<evidence type="ECO:0000313" key="6">
    <source>
        <dbReference type="Proteomes" id="UP000007305"/>
    </source>
</evidence>
<accession>A0A804NZY3</accession>
<sequence length="198" mass="21204">MAPILTTQAPVVAAVLYICVVTFIHRFFFFLFRHYQEVGSSSGSSHGHPGPPVASVQHHGDEGGAQAQEEAAAAGTTVNIKVKMDCEGCERRVKSAVKSMRGVTSVAVNAKQSKCTVTGNVEPAKVLERVKATGKNAEMWPYVPYALTTYPYVGGAYDKKAPAGFVRSAPQAMADPGAPELKYMNMFNDDNVDACTVM</sequence>
<organism evidence="5 6">
    <name type="scientific">Zea mays</name>
    <name type="common">Maize</name>
    <dbReference type="NCBI Taxonomy" id="4577"/>
    <lineage>
        <taxon>Eukaryota</taxon>
        <taxon>Viridiplantae</taxon>
        <taxon>Streptophyta</taxon>
        <taxon>Embryophyta</taxon>
        <taxon>Tracheophyta</taxon>
        <taxon>Spermatophyta</taxon>
        <taxon>Magnoliopsida</taxon>
        <taxon>Liliopsida</taxon>
        <taxon>Poales</taxon>
        <taxon>Poaceae</taxon>
        <taxon>PACMAD clade</taxon>
        <taxon>Panicoideae</taxon>
        <taxon>Andropogonodae</taxon>
        <taxon>Andropogoneae</taxon>
        <taxon>Tripsacinae</taxon>
        <taxon>Zea</taxon>
    </lineage>
</organism>
<protein>
    <recommendedName>
        <fullName evidence="4">HMA domain-containing protein</fullName>
    </recommendedName>
</protein>
<dbReference type="OrthoDB" id="689350at2759"/>
<keyword evidence="3" id="KW-1133">Transmembrane helix</keyword>
<dbReference type="AlphaFoldDB" id="A0A804NZY3"/>
<keyword evidence="1" id="KW-0479">Metal-binding</keyword>
<keyword evidence="3" id="KW-0812">Transmembrane</keyword>
<evidence type="ECO:0000256" key="2">
    <source>
        <dbReference type="SAM" id="MobiDB-lite"/>
    </source>
</evidence>
<keyword evidence="3" id="KW-0472">Membrane</keyword>
<dbReference type="PANTHER" id="PTHR22814:SF364">
    <property type="entry name" value="OS01G0507700 PROTEIN"/>
    <property type="match status" value="1"/>
</dbReference>
<reference evidence="5" key="2">
    <citation type="submission" date="2019-07" db="EMBL/GenBank/DDBJ databases">
        <authorList>
            <person name="Seetharam A."/>
            <person name="Woodhouse M."/>
            <person name="Cannon E."/>
        </authorList>
    </citation>
    <scope>NUCLEOTIDE SEQUENCE [LARGE SCALE GENOMIC DNA]</scope>
    <source>
        <strain evidence="5">cv. B73</strain>
    </source>
</reference>
<evidence type="ECO:0000256" key="1">
    <source>
        <dbReference type="ARBA" id="ARBA00022723"/>
    </source>
</evidence>
<feature type="transmembrane region" description="Helical" evidence="3">
    <location>
        <begin position="12"/>
        <end position="32"/>
    </location>
</feature>
<dbReference type="PROSITE" id="PS50846">
    <property type="entry name" value="HMA_2"/>
    <property type="match status" value="1"/>
</dbReference>
<dbReference type="Pfam" id="PF00403">
    <property type="entry name" value="HMA"/>
    <property type="match status" value="1"/>
</dbReference>
<dbReference type="InterPro" id="IPR036163">
    <property type="entry name" value="HMA_dom_sf"/>
</dbReference>
<dbReference type="EnsemblPlants" id="Zm00001eb198790_T001">
    <property type="protein sequence ID" value="Zm00001eb198790_P001"/>
    <property type="gene ID" value="Zm00001eb198790"/>
</dbReference>
<evidence type="ECO:0000256" key="3">
    <source>
        <dbReference type="SAM" id="Phobius"/>
    </source>
</evidence>
<evidence type="ECO:0000259" key="4">
    <source>
        <dbReference type="PROSITE" id="PS50846"/>
    </source>
</evidence>
<dbReference type="SUPFAM" id="SSF55008">
    <property type="entry name" value="HMA, heavy metal-associated domain"/>
    <property type="match status" value="1"/>
</dbReference>
<dbReference type="Gene3D" id="3.30.70.100">
    <property type="match status" value="1"/>
</dbReference>
<dbReference type="CDD" id="cd00371">
    <property type="entry name" value="HMA"/>
    <property type="match status" value="1"/>
</dbReference>
<proteinExistence type="predicted"/>
<reference evidence="5" key="3">
    <citation type="submission" date="2021-05" db="UniProtKB">
        <authorList>
            <consortium name="EnsemblPlants"/>
        </authorList>
    </citation>
    <scope>IDENTIFICATION</scope>
    <source>
        <strain evidence="5">cv. B73</strain>
    </source>
</reference>
<feature type="region of interest" description="Disordered" evidence="2">
    <location>
        <begin position="41"/>
        <end position="70"/>
    </location>
</feature>
<dbReference type="InParanoid" id="A0A804NZY3"/>
<dbReference type="Gramene" id="Zm00001eb198790_T001">
    <property type="protein sequence ID" value="Zm00001eb198790_P001"/>
    <property type="gene ID" value="Zm00001eb198790"/>
</dbReference>
<name>A0A804NZY3_MAIZE</name>
<reference evidence="6" key="1">
    <citation type="journal article" date="2009" name="Science">
        <title>The B73 maize genome: complexity, diversity, and dynamics.</title>
        <authorList>
            <person name="Schnable P.S."/>
            <person name="Ware D."/>
            <person name="Fulton R.S."/>
            <person name="Stein J.C."/>
            <person name="Wei F."/>
            <person name="Pasternak S."/>
            <person name="Liang C."/>
            <person name="Zhang J."/>
            <person name="Fulton L."/>
            <person name="Graves T.A."/>
            <person name="Minx P."/>
            <person name="Reily A.D."/>
            <person name="Courtney L."/>
            <person name="Kruchowski S.S."/>
            <person name="Tomlinson C."/>
            <person name="Strong C."/>
            <person name="Delehaunty K."/>
            <person name="Fronick C."/>
            <person name="Courtney B."/>
            <person name="Rock S.M."/>
            <person name="Belter E."/>
            <person name="Du F."/>
            <person name="Kim K."/>
            <person name="Abbott R.M."/>
            <person name="Cotton M."/>
            <person name="Levy A."/>
            <person name="Marchetto P."/>
            <person name="Ochoa K."/>
            <person name="Jackson S.M."/>
            <person name="Gillam B."/>
            <person name="Chen W."/>
            <person name="Yan L."/>
            <person name="Higginbotham J."/>
            <person name="Cardenas M."/>
            <person name="Waligorski J."/>
            <person name="Applebaum E."/>
            <person name="Phelps L."/>
            <person name="Falcone J."/>
            <person name="Kanchi K."/>
            <person name="Thane T."/>
            <person name="Scimone A."/>
            <person name="Thane N."/>
            <person name="Henke J."/>
            <person name="Wang T."/>
            <person name="Ruppert J."/>
            <person name="Shah N."/>
            <person name="Rotter K."/>
            <person name="Hodges J."/>
            <person name="Ingenthron E."/>
            <person name="Cordes M."/>
            <person name="Kohlberg S."/>
            <person name="Sgro J."/>
            <person name="Delgado B."/>
            <person name="Mead K."/>
            <person name="Chinwalla A."/>
            <person name="Leonard S."/>
            <person name="Crouse K."/>
            <person name="Collura K."/>
            <person name="Kudrna D."/>
            <person name="Currie J."/>
            <person name="He R."/>
            <person name="Angelova A."/>
            <person name="Rajasekar S."/>
            <person name="Mueller T."/>
            <person name="Lomeli R."/>
            <person name="Scara G."/>
            <person name="Ko A."/>
            <person name="Delaney K."/>
            <person name="Wissotski M."/>
            <person name="Lopez G."/>
            <person name="Campos D."/>
            <person name="Braidotti M."/>
            <person name="Ashley E."/>
            <person name="Golser W."/>
            <person name="Kim H."/>
            <person name="Lee S."/>
            <person name="Lin J."/>
            <person name="Dujmic Z."/>
            <person name="Kim W."/>
            <person name="Talag J."/>
            <person name="Zuccolo A."/>
            <person name="Fan C."/>
            <person name="Sebastian A."/>
            <person name="Kramer M."/>
            <person name="Spiegel L."/>
            <person name="Nascimento L."/>
            <person name="Zutavern T."/>
            <person name="Miller B."/>
            <person name="Ambroise C."/>
            <person name="Muller S."/>
            <person name="Spooner W."/>
            <person name="Narechania A."/>
            <person name="Ren L."/>
            <person name="Wei S."/>
            <person name="Kumari S."/>
            <person name="Faga B."/>
            <person name="Levy M.J."/>
            <person name="McMahan L."/>
            <person name="Van Buren P."/>
            <person name="Vaughn M.W."/>
            <person name="Ying K."/>
            <person name="Yeh C.-T."/>
            <person name="Emrich S.J."/>
            <person name="Jia Y."/>
            <person name="Kalyanaraman A."/>
            <person name="Hsia A.-P."/>
            <person name="Barbazuk W.B."/>
            <person name="Baucom R.S."/>
            <person name="Brutnell T.P."/>
            <person name="Carpita N.C."/>
            <person name="Chaparro C."/>
            <person name="Chia J.-M."/>
            <person name="Deragon J.-M."/>
            <person name="Estill J.C."/>
            <person name="Fu Y."/>
            <person name="Jeddeloh J.A."/>
            <person name="Han Y."/>
            <person name="Lee H."/>
            <person name="Li P."/>
            <person name="Lisch D.R."/>
            <person name="Liu S."/>
            <person name="Liu Z."/>
            <person name="Nagel D.H."/>
            <person name="McCann M.C."/>
            <person name="SanMiguel P."/>
            <person name="Myers A.M."/>
            <person name="Nettleton D."/>
            <person name="Nguyen J."/>
            <person name="Penning B.W."/>
            <person name="Ponnala L."/>
            <person name="Schneider K.L."/>
            <person name="Schwartz D.C."/>
            <person name="Sharma A."/>
            <person name="Soderlund C."/>
            <person name="Springer N.M."/>
            <person name="Sun Q."/>
            <person name="Wang H."/>
            <person name="Waterman M."/>
            <person name="Westerman R."/>
            <person name="Wolfgruber T.K."/>
            <person name="Yang L."/>
            <person name="Yu Y."/>
            <person name="Zhang L."/>
            <person name="Zhou S."/>
            <person name="Zhu Q."/>
            <person name="Bennetzen J.L."/>
            <person name="Dawe R.K."/>
            <person name="Jiang J."/>
            <person name="Jiang N."/>
            <person name="Presting G.G."/>
            <person name="Wessler S.R."/>
            <person name="Aluru S."/>
            <person name="Martienssen R.A."/>
            <person name="Clifton S.W."/>
            <person name="McCombie W.R."/>
            <person name="Wing R.A."/>
            <person name="Wilson R.K."/>
        </authorList>
    </citation>
    <scope>NUCLEOTIDE SEQUENCE [LARGE SCALE GENOMIC DNA]</scope>
    <source>
        <strain evidence="6">cv. B73</strain>
    </source>
</reference>
<keyword evidence="6" id="KW-1185">Reference proteome</keyword>
<gene>
    <name evidence="5" type="primary">LOC103654446</name>
</gene>
<dbReference type="PANTHER" id="PTHR22814">
    <property type="entry name" value="COPPER TRANSPORT PROTEIN ATOX1-RELATED"/>
    <property type="match status" value="1"/>
</dbReference>